<dbReference type="Gene3D" id="1.25.40.20">
    <property type="entry name" value="Ankyrin repeat-containing domain"/>
    <property type="match status" value="1"/>
</dbReference>
<protein>
    <submittedName>
        <fullName evidence="3">F-box domain containing protein</fullName>
    </submittedName>
</protein>
<reference evidence="3 4" key="1">
    <citation type="journal article" date="2013" name="Science">
        <title>Pandoraviruses: amoeba viruses with genomes up to 2.5 Mb reaching that of parasitic eukaryotes.</title>
        <authorList>
            <person name="Philippe N."/>
            <person name="Legendre M."/>
            <person name="Doutre G."/>
            <person name="Coute Y."/>
            <person name="Poirot O."/>
            <person name="Lescot M."/>
            <person name="Arslan D."/>
            <person name="Seltzer V."/>
            <person name="Bertaux L."/>
            <person name="Bruley C."/>
            <person name="Garin J."/>
            <person name="Claverie J.M."/>
            <person name="Abergel C."/>
        </authorList>
    </citation>
    <scope>NUCLEOTIDE SEQUENCE [LARGE SCALE GENOMIC DNA]</scope>
    <source>
        <strain evidence="3">Melbourne</strain>
    </source>
</reference>
<feature type="domain" description="F-box" evidence="2">
    <location>
        <begin position="99"/>
        <end position="139"/>
    </location>
</feature>
<dbReference type="InterPro" id="IPR036047">
    <property type="entry name" value="F-box-like_dom_sf"/>
</dbReference>
<dbReference type="InterPro" id="IPR001810">
    <property type="entry name" value="F-box_dom"/>
</dbReference>
<evidence type="ECO:0000313" key="4">
    <source>
        <dbReference type="Proteomes" id="UP000201566"/>
    </source>
</evidence>
<sequence length="738" mass="78647">MATSQLREAAQPKAPRSGRSRRVAAPAAYSSTATSASHGDCVAPASAPHGTKRKAHITTTCAKRSSKTRVRPIRPRDAHAATASAGSDVPTDTTKATTIGDLPDELLALIMAHVPCLDRLYGGVASVCRHWRAVALDESACPTEVCCHGYTRKMDPYASAVDLFHVDCIECALARGHTQTADACAAATARGRFGLAVRFARRGAKWKVDELAVAAAGVGHIQVLKAMCETGATRSDARVCAAAAAGGHLPCIEYARAAGFAWDDTATAGATSGGHIDCLVYLHRHGCPWDERATAAALDPKSFERRLPGADVDVCASLDARLTCLRYLIANGCPWDNRALVMAAAGGARSLALALDLGHPMDEDAGEAVIYGHDVTSVPLLTARGYTWTPSDMYEAIDCGEPGMIDALLTAGVSWDADMATRLASHGCADLMRWAIDRGLAWNIESCLLKAVSRDGTLYRWMIETGCDCPRHAKFCLLAVKRRQHKALDYLLAHGFPWDPVAGAAAICNTDPYCLAVLAKAGLIGAGPCKDSAFLCQLAAGHDPDHDGCATLNTLYAQGHRGDARATASAAARGNIQTLQWLVDQGCPVDYRAVLDAAGGGHVDCLRYLCETGHACDVSVYCSAIHSGSVACLAYLDERRCPRPRDAVSSAVCNGRIDSLRYLHEERGVPLHPDTCLYAVGSNSITCLRYAHKRGCAIDMDKCMAVHRYRGWWHGEEECVRYLAAQRDAAKAPPPSSL</sequence>
<proteinExistence type="predicted"/>
<dbReference type="SUPFAM" id="SSF48403">
    <property type="entry name" value="Ankyrin repeat"/>
    <property type="match status" value="1"/>
</dbReference>
<dbReference type="PANTHER" id="PTHR46586">
    <property type="entry name" value="ANKYRIN REPEAT-CONTAINING PROTEIN"/>
    <property type="match status" value="1"/>
</dbReference>
<accession>S4VRH3</accession>
<dbReference type="Proteomes" id="UP000201566">
    <property type="component" value="Segment"/>
</dbReference>
<evidence type="ECO:0000259" key="2">
    <source>
        <dbReference type="Pfam" id="PF12937"/>
    </source>
</evidence>
<dbReference type="Gene3D" id="1.20.1280.50">
    <property type="match status" value="1"/>
</dbReference>
<dbReference type="Pfam" id="PF12937">
    <property type="entry name" value="F-box-like"/>
    <property type="match status" value="1"/>
</dbReference>
<dbReference type="PANTHER" id="PTHR46586:SF3">
    <property type="entry name" value="ANKYRIN REPEAT-CONTAINING PROTEIN"/>
    <property type="match status" value="1"/>
</dbReference>
<feature type="compositionally biased region" description="Low complexity" evidence="1">
    <location>
        <begin position="24"/>
        <end position="37"/>
    </location>
</feature>
<feature type="region of interest" description="Disordered" evidence="1">
    <location>
        <begin position="1"/>
        <end position="96"/>
    </location>
</feature>
<dbReference type="InterPro" id="IPR036770">
    <property type="entry name" value="Ankyrin_rpt-contain_sf"/>
</dbReference>
<dbReference type="SUPFAM" id="SSF140860">
    <property type="entry name" value="Pseudo ankyrin repeat-like"/>
    <property type="match status" value="1"/>
</dbReference>
<dbReference type="KEGG" id="vg:16512280"/>
<dbReference type="EMBL" id="KC977570">
    <property type="protein sequence ID" value="AGO81960.1"/>
    <property type="molecule type" value="Genomic_DNA"/>
</dbReference>
<dbReference type="RefSeq" id="YP_008318629.1">
    <property type="nucleotide sequence ID" value="NC_021858.1"/>
</dbReference>
<feature type="compositionally biased region" description="Basic residues" evidence="1">
    <location>
        <begin position="64"/>
        <end position="73"/>
    </location>
</feature>
<evidence type="ECO:0000313" key="3">
    <source>
        <dbReference type="EMBL" id="AGO81960.1"/>
    </source>
</evidence>
<evidence type="ECO:0000256" key="1">
    <source>
        <dbReference type="SAM" id="MobiDB-lite"/>
    </source>
</evidence>
<dbReference type="InterPro" id="IPR052050">
    <property type="entry name" value="SecEffector_AnkRepeat"/>
</dbReference>
<organism evidence="3 4">
    <name type="scientific">Pandoravirus dulcis</name>
    <dbReference type="NCBI Taxonomy" id="1349409"/>
    <lineage>
        <taxon>Viruses</taxon>
        <taxon>Pandoravirus</taxon>
    </lineage>
</organism>
<dbReference type="GeneID" id="16512280"/>
<gene>
    <name evidence="3" type="ORF">pdul_cds_70</name>
</gene>
<dbReference type="SUPFAM" id="SSF81383">
    <property type="entry name" value="F-box domain"/>
    <property type="match status" value="1"/>
</dbReference>
<name>S4VRH3_9VIRU</name>